<sequence length="239" mass="27184">MSDKAHILLIDDDNDIRLPLAKYLGRNGLRCSVAANGREMDRQLASTGVDLIVLDIMLPDEDGFSICRRLQQSARIPIILLTALSDETDRIVGLELGADDYVTKPFNPRELLARIKSVLRRSRMLPPRQRMARGVVRFDRWRFDFAQKEVVGPDGTVIRLSSGEHLLLTSLIDHAGLTLSRDQLLDLTRGREAQLFDRSIDNQISRLRRKLEQDPKKPRIILTEWGGGYQFAARLSWDG</sequence>
<keyword evidence="14" id="KW-1185">Reference proteome</keyword>
<name>A0A3M0CS81_9PROT</name>
<dbReference type="GO" id="GO:0000156">
    <property type="term" value="F:phosphorelay response regulator activity"/>
    <property type="evidence" value="ECO:0007669"/>
    <property type="project" value="TreeGrafter"/>
</dbReference>
<dbReference type="PANTHER" id="PTHR48111">
    <property type="entry name" value="REGULATOR OF RPOS"/>
    <property type="match status" value="1"/>
</dbReference>
<evidence type="ECO:0000256" key="7">
    <source>
        <dbReference type="ARBA" id="ARBA00023163"/>
    </source>
</evidence>
<dbReference type="InterPro" id="IPR039420">
    <property type="entry name" value="WalR-like"/>
</dbReference>
<evidence type="ECO:0000313" key="13">
    <source>
        <dbReference type="EMBL" id="RMB11715.1"/>
    </source>
</evidence>
<dbReference type="GO" id="GO:0032993">
    <property type="term" value="C:protein-DNA complex"/>
    <property type="evidence" value="ECO:0007669"/>
    <property type="project" value="TreeGrafter"/>
</dbReference>
<comment type="subcellular location">
    <subcellularLocation>
        <location evidence="1">Cytoplasm</location>
    </subcellularLocation>
</comment>
<dbReference type="InterPro" id="IPR036388">
    <property type="entry name" value="WH-like_DNA-bd_sf"/>
</dbReference>
<dbReference type="Pfam" id="PF00486">
    <property type="entry name" value="Trans_reg_C"/>
    <property type="match status" value="1"/>
</dbReference>
<dbReference type="InterPro" id="IPR011006">
    <property type="entry name" value="CheY-like_superfamily"/>
</dbReference>
<evidence type="ECO:0000256" key="9">
    <source>
        <dbReference type="PROSITE-ProRule" id="PRU00169"/>
    </source>
</evidence>
<dbReference type="AlphaFoldDB" id="A0A3M0CS81"/>
<feature type="modified residue" description="4-aspartylphosphate" evidence="9">
    <location>
        <position position="55"/>
    </location>
</feature>
<keyword evidence="6 10" id="KW-0238">DNA-binding</keyword>
<dbReference type="PANTHER" id="PTHR48111:SF4">
    <property type="entry name" value="DNA-BINDING DUAL TRANSCRIPTIONAL REGULATOR OMPR"/>
    <property type="match status" value="1"/>
</dbReference>
<evidence type="ECO:0000256" key="1">
    <source>
        <dbReference type="ARBA" id="ARBA00004496"/>
    </source>
</evidence>
<dbReference type="InterPro" id="IPR016032">
    <property type="entry name" value="Sig_transdc_resp-reg_C-effctor"/>
</dbReference>
<dbReference type="GO" id="GO:0005829">
    <property type="term" value="C:cytosol"/>
    <property type="evidence" value="ECO:0007669"/>
    <property type="project" value="TreeGrafter"/>
</dbReference>
<evidence type="ECO:0000256" key="2">
    <source>
        <dbReference type="ARBA" id="ARBA00022490"/>
    </source>
</evidence>
<dbReference type="GO" id="GO:0006355">
    <property type="term" value="P:regulation of DNA-templated transcription"/>
    <property type="evidence" value="ECO:0007669"/>
    <property type="project" value="InterPro"/>
</dbReference>
<keyword evidence="5" id="KW-0805">Transcription regulation</keyword>
<comment type="caution">
    <text evidence="13">The sequence shown here is derived from an EMBL/GenBank/DDBJ whole genome shotgun (WGS) entry which is preliminary data.</text>
</comment>
<evidence type="ECO:0000256" key="10">
    <source>
        <dbReference type="PROSITE-ProRule" id="PRU01091"/>
    </source>
</evidence>
<keyword evidence="4" id="KW-0902">Two-component regulatory system</keyword>
<evidence type="ECO:0000256" key="4">
    <source>
        <dbReference type="ARBA" id="ARBA00023012"/>
    </source>
</evidence>
<dbReference type="SUPFAM" id="SSF46894">
    <property type="entry name" value="C-terminal effector domain of the bipartite response regulators"/>
    <property type="match status" value="1"/>
</dbReference>
<dbReference type="FunCoup" id="A0A3M0CS81">
    <property type="interactions" value="276"/>
</dbReference>
<evidence type="ECO:0000256" key="8">
    <source>
        <dbReference type="ARBA" id="ARBA00067337"/>
    </source>
</evidence>
<reference evidence="13 14" key="1">
    <citation type="submission" date="2018-10" db="EMBL/GenBank/DDBJ databases">
        <title>Genomic Encyclopedia of Archaeal and Bacterial Type Strains, Phase II (KMG-II): from individual species to whole genera.</title>
        <authorList>
            <person name="Goeker M."/>
        </authorList>
    </citation>
    <scope>NUCLEOTIDE SEQUENCE [LARGE SCALE GENOMIC DNA]</scope>
    <source>
        <strain evidence="13 14">DSM 25217</strain>
    </source>
</reference>
<keyword evidence="2" id="KW-0963">Cytoplasm</keyword>
<accession>A0A3M0CS81</accession>
<evidence type="ECO:0000259" key="12">
    <source>
        <dbReference type="PROSITE" id="PS51755"/>
    </source>
</evidence>
<dbReference type="InParanoid" id="A0A3M0CS81"/>
<dbReference type="EMBL" id="REFR01000009">
    <property type="protein sequence ID" value="RMB11715.1"/>
    <property type="molecule type" value="Genomic_DNA"/>
</dbReference>
<keyword evidence="7" id="KW-0804">Transcription</keyword>
<feature type="domain" description="Response regulatory" evidence="11">
    <location>
        <begin position="6"/>
        <end position="119"/>
    </location>
</feature>
<dbReference type="FunFam" id="1.10.10.10:FF:000099">
    <property type="entry name" value="Two-component system response regulator TorR"/>
    <property type="match status" value="1"/>
</dbReference>
<dbReference type="CDD" id="cd00383">
    <property type="entry name" value="trans_reg_C"/>
    <property type="match status" value="1"/>
</dbReference>
<gene>
    <name evidence="13" type="ORF">BXY39_0197</name>
</gene>
<dbReference type="Gene3D" id="6.10.250.690">
    <property type="match status" value="1"/>
</dbReference>
<dbReference type="SUPFAM" id="SSF52172">
    <property type="entry name" value="CheY-like"/>
    <property type="match status" value="1"/>
</dbReference>
<organism evidence="13 14">
    <name type="scientific">Eilatimonas milleporae</name>
    <dbReference type="NCBI Taxonomy" id="911205"/>
    <lineage>
        <taxon>Bacteria</taxon>
        <taxon>Pseudomonadati</taxon>
        <taxon>Pseudomonadota</taxon>
        <taxon>Alphaproteobacteria</taxon>
        <taxon>Kordiimonadales</taxon>
        <taxon>Kordiimonadaceae</taxon>
        <taxon>Eilatimonas</taxon>
    </lineage>
</organism>
<protein>
    <recommendedName>
        <fullName evidence="8">Regulatory protein VirG</fullName>
    </recommendedName>
</protein>
<dbReference type="Proteomes" id="UP000271227">
    <property type="component" value="Unassembled WGS sequence"/>
</dbReference>
<evidence type="ECO:0000256" key="3">
    <source>
        <dbReference type="ARBA" id="ARBA00022553"/>
    </source>
</evidence>
<evidence type="ECO:0000259" key="11">
    <source>
        <dbReference type="PROSITE" id="PS50110"/>
    </source>
</evidence>
<dbReference type="SMART" id="SM00448">
    <property type="entry name" value="REC"/>
    <property type="match status" value="1"/>
</dbReference>
<dbReference type="RefSeq" id="WP_121937672.1">
    <property type="nucleotide sequence ID" value="NZ_REFR01000009.1"/>
</dbReference>
<dbReference type="Gene3D" id="1.10.10.10">
    <property type="entry name" value="Winged helix-like DNA-binding domain superfamily/Winged helix DNA-binding domain"/>
    <property type="match status" value="1"/>
</dbReference>
<proteinExistence type="predicted"/>
<dbReference type="Pfam" id="PF00072">
    <property type="entry name" value="Response_reg"/>
    <property type="match status" value="1"/>
</dbReference>
<dbReference type="PROSITE" id="PS50110">
    <property type="entry name" value="RESPONSE_REGULATORY"/>
    <property type="match status" value="1"/>
</dbReference>
<feature type="domain" description="OmpR/PhoB-type" evidence="12">
    <location>
        <begin position="133"/>
        <end position="233"/>
    </location>
</feature>
<evidence type="ECO:0000313" key="14">
    <source>
        <dbReference type="Proteomes" id="UP000271227"/>
    </source>
</evidence>
<dbReference type="InterPro" id="IPR001789">
    <property type="entry name" value="Sig_transdc_resp-reg_receiver"/>
</dbReference>
<dbReference type="OrthoDB" id="9784252at2"/>
<dbReference type="SMART" id="SM00862">
    <property type="entry name" value="Trans_reg_C"/>
    <property type="match status" value="1"/>
</dbReference>
<dbReference type="GO" id="GO:0000976">
    <property type="term" value="F:transcription cis-regulatory region binding"/>
    <property type="evidence" value="ECO:0007669"/>
    <property type="project" value="TreeGrafter"/>
</dbReference>
<dbReference type="Gene3D" id="3.40.50.2300">
    <property type="match status" value="1"/>
</dbReference>
<evidence type="ECO:0000256" key="6">
    <source>
        <dbReference type="ARBA" id="ARBA00023125"/>
    </source>
</evidence>
<dbReference type="InterPro" id="IPR001867">
    <property type="entry name" value="OmpR/PhoB-type_DNA-bd"/>
</dbReference>
<feature type="DNA-binding region" description="OmpR/PhoB-type" evidence="10">
    <location>
        <begin position="133"/>
        <end position="233"/>
    </location>
</feature>
<dbReference type="PROSITE" id="PS51755">
    <property type="entry name" value="OMPR_PHOB"/>
    <property type="match status" value="1"/>
</dbReference>
<keyword evidence="3 9" id="KW-0597">Phosphoprotein</keyword>
<evidence type="ECO:0000256" key="5">
    <source>
        <dbReference type="ARBA" id="ARBA00023015"/>
    </source>
</evidence>